<evidence type="ECO:0000256" key="4">
    <source>
        <dbReference type="PROSITE-ProRule" id="PRU00134"/>
    </source>
</evidence>
<dbReference type="GO" id="GO:0005737">
    <property type="term" value="C:cytoplasm"/>
    <property type="evidence" value="ECO:0007669"/>
    <property type="project" value="InterPro"/>
</dbReference>
<keyword evidence="2 4" id="KW-0863">Zinc-finger</keyword>
<dbReference type="Gene3D" id="6.10.140.2220">
    <property type="match status" value="1"/>
</dbReference>
<keyword evidence="3" id="KW-0862">Zinc</keyword>
<dbReference type="EMBL" id="GGEC01026794">
    <property type="protein sequence ID" value="MBX07278.1"/>
    <property type="molecule type" value="Transcribed_RNA"/>
</dbReference>
<dbReference type="Pfam" id="PF04194">
    <property type="entry name" value="PDCD2_C"/>
    <property type="match status" value="1"/>
</dbReference>
<dbReference type="Gene3D" id="1.10.220.160">
    <property type="match status" value="1"/>
</dbReference>
<dbReference type="GO" id="GO:0008270">
    <property type="term" value="F:zinc ion binding"/>
    <property type="evidence" value="ECO:0007669"/>
    <property type="project" value="UniProtKB-KW"/>
</dbReference>
<dbReference type="InterPro" id="IPR007320">
    <property type="entry name" value="PDCD2_C"/>
</dbReference>
<accession>A0A2P2KNJ6</accession>
<dbReference type="EMBL" id="GGEC01026793">
    <property type="protein sequence ID" value="MBX07277.1"/>
    <property type="molecule type" value="Transcribed_RNA"/>
</dbReference>
<reference evidence="6" key="1">
    <citation type="submission" date="2018-02" db="EMBL/GenBank/DDBJ databases">
        <title>Rhizophora mucronata_Transcriptome.</title>
        <authorList>
            <person name="Meera S.P."/>
            <person name="Sreeshan A."/>
            <person name="Augustine A."/>
        </authorList>
    </citation>
    <scope>NUCLEOTIDE SEQUENCE</scope>
    <source>
        <tissue evidence="6">Leaf</tissue>
    </source>
</reference>
<evidence type="ECO:0000259" key="5">
    <source>
        <dbReference type="PROSITE" id="PS50865"/>
    </source>
</evidence>
<dbReference type="SUPFAM" id="SSF144232">
    <property type="entry name" value="HIT/MYND zinc finger-like"/>
    <property type="match status" value="1"/>
</dbReference>
<name>A0A2P2KNJ6_RHIMU</name>
<proteinExistence type="predicted"/>
<protein>
    <submittedName>
        <fullName evidence="6">Programmed cell death protein 2 isoform X3</fullName>
    </submittedName>
</protein>
<dbReference type="InterPro" id="IPR002893">
    <property type="entry name" value="Znf_MYND"/>
</dbReference>
<dbReference type="AlphaFoldDB" id="A0A2P2KNJ6"/>
<evidence type="ECO:0000256" key="1">
    <source>
        <dbReference type="ARBA" id="ARBA00022723"/>
    </source>
</evidence>
<organism evidence="6">
    <name type="scientific">Rhizophora mucronata</name>
    <name type="common">Asiatic mangrove</name>
    <dbReference type="NCBI Taxonomy" id="61149"/>
    <lineage>
        <taxon>Eukaryota</taxon>
        <taxon>Viridiplantae</taxon>
        <taxon>Streptophyta</taxon>
        <taxon>Embryophyta</taxon>
        <taxon>Tracheophyta</taxon>
        <taxon>Spermatophyta</taxon>
        <taxon>Magnoliopsida</taxon>
        <taxon>eudicotyledons</taxon>
        <taxon>Gunneridae</taxon>
        <taxon>Pentapetalae</taxon>
        <taxon>rosids</taxon>
        <taxon>fabids</taxon>
        <taxon>Malpighiales</taxon>
        <taxon>Rhizophoraceae</taxon>
        <taxon>Rhizophora</taxon>
    </lineage>
</organism>
<evidence type="ECO:0000256" key="3">
    <source>
        <dbReference type="ARBA" id="ARBA00022833"/>
    </source>
</evidence>
<dbReference type="PROSITE" id="PS01360">
    <property type="entry name" value="ZF_MYND_1"/>
    <property type="match status" value="1"/>
</dbReference>
<keyword evidence="1" id="KW-0479">Metal-binding</keyword>
<evidence type="ECO:0000256" key="2">
    <source>
        <dbReference type="ARBA" id="ARBA00022771"/>
    </source>
</evidence>
<evidence type="ECO:0000313" key="6">
    <source>
        <dbReference type="EMBL" id="MBX07277.1"/>
    </source>
</evidence>
<dbReference type="PANTHER" id="PTHR12298:SF4">
    <property type="entry name" value="PROGRAMMED CELL DEATH PROTEIN 2"/>
    <property type="match status" value="1"/>
</dbReference>
<sequence length="296" mass="33860">MCPSMSCLLQDQREQWKCRPEKPSQSVKVFRCQLPCINPFYSSEPPRHNGTDKPSGPGAALCNWCCTWRGDKVCSSCKRAHYCSQKHQTLHWRSGHRIKCQQLSLSSELPGSSFSNGGTTQTEIIKAGSNTLWPEYEMMNEDENDFNEDEMTDINNQANSLLSRNKTDDTVNSLMESFEGDDDKKFWAFFQERIAKAPEQVLRYCRYPNAKPLWPMSSGRPSKADVPNCSYCRGPSKFEFQILPQLLYYFGVKNDVDSLDWATLVIYTCEASCEGNVDYKEEFAWVQLYSPSATLC</sequence>
<dbReference type="PANTHER" id="PTHR12298">
    <property type="entry name" value="PCDC2 PROGRAMMED CELL DEATH PROTEIN 2 -RELATED"/>
    <property type="match status" value="1"/>
</dbReference>
<dbReference type="PROSITE" id="PS50865">
    <property type="entry name" value="ZF_MYND_2"/>
    <property type="match status" value="1"/>
</dbReference>
<dbReference type="Pfam" id="PF01753">
    <property type="entry name" value="zf-MYND"/>
    <property type="match status" value="1"/>
</dbReference>
<feature type="domain" description="MYND-type" evidence="5">
    <location>
        <begin position="62"/>
        <end position="100"/>
    </location>
</feature>